<proteinExistence type="predicted"/>
<dbReference type="Gene3D" id="3.40.50.1820">
    <property type="entry name" value="alpha/beta hydrolase"/>
    <property type="match status" value="1"/>
</dbReference>
<feature type="domain" description="AB hydrolase-1" evidence="1">
    <location>
        <begin position="36"/>
        <end position="145"/>
    </location>
</feature>
<sequence>MAEMSLLPIGVDYTDLAAGESRTRCYSANLHGTDTPLVLLHGAGADSALISYAGVLTSFAPHRRVVAPDLPGYGASALPPGAVPDIGWYVDWVEHLCRAMGLDRIDLGGLSLGGFIALQTALDRPGLVRRLVLINPAGLSETLPWMWWRDGWHTIHGPTARQCAPRSDSAVPQHGWDFGASSAIEPP</sequence>
<accession>A0ABS1M9S2</accession>
<dbReference type="SUPFAM" id="SSF53474">
    <property type="entry name" value="alpha/beta-Hydrolases"/>
    <property type="match status" value="1"/>
</dbReference>
<dbReference type="PANTHER" id="PTHR46438">
    <property type="entry name" value="ALPHA/BETA-HYDROLASES SUPERFAMILY PROTEIN"/>
    <property type="match status" value="1"/>
</dbReference>
<evidence type="ECO:0000313" key="2">
    <source>
        <dbReference type="EMBL" id="MBL1076969.1"/>
    </source>
</evidence>
<evidence type="ECO:0000259" key="1">
    <source>
        <dbReference type="Pfam" id="PF00561"/>
    </source>
</evidence>
<dbReference type="GO" id="GO:0016787">
    <property type="term" value="F:hydrolase activity"/>
    <property type="evidence" value="ECO:0007669"/>
    <property type="project" value="UniProtKB-KW"/>
</dbReference>
<keyword evidence="3" id="KW-1185">Reference proteome</keyword>
<protein>
    <submittedName>
        <fullName evidence="2">Alpha/beta fold hydrolase</fullName>
    </submittedName>
</protein>
<dbReference type="PRINTS" id="PR00111">
    <property type="entry name" value="ABHYDROLASE"/>
</dbReference>
<dbReference type="Proteomes" id="UP000602198">
    <property type="component" value="Unassembled WGS sequence"/>
</dbReference>
<comment type="caution">
    <text evidence="2">The sequence shown here is derived from an EMBL/GenBank/DDBJ whole genome shotgun (WGS) entry which is preliminary data.</text>
</comment>
<gene>
    <name evidence="2" type="ORF">JK358_21465</name>
</gene>
<dbReference type="RefSeq" id="WP_201949549.1">
    <property type="nucleotide sequence ID" value="NZ_JAERRJ010000008.1"/>
</dbReference>
<dbReference type="InterPro" id="IPR000073">
    <property type="entry name" value="AB_hydrolase_1"/>
</dbReference>
<dbReference type="EMBL" id="JAERRJ010000008">
    <property type="protein sequence ID" value="MBL1076969.1"/>
    <property type="molecule type" value="Genomic_DNA"/>
</dbReference>
<evidence type="ECO:0000313" key="3">
    <source>
        <dbReference type="Proteomes" id="UP000602198"/>
    </source>
</evidence>
<organism evidence="2 3">
    <name type="scientific">Nocardia acididurans</name>
    <dbReference type="NCBI Taxonomy" id="2802282"/>
    <lineage>
        <taxon>Bacteria</taxon>
        <taxon>Bacillati</taxon>
        <taxon>Actinomycetota</taxon>
        <taxon>Actinomycetes</taxon>
        <taxon>Mycobacteriales</taxon>
        <taxon>Nocardiaceae</taxon>
        <taxon>Nocardia</taxon>
    </lineage>
</organism>
<keyword evidence="2" id="KW-0378">Hydrolase</keyword>
<dbReference type="Pfam" id="PF00561">
    <property type="entry name" value="Abhydrolase_1"/>
    <property type="match status" value="1"/>
</dbReference>
<name>A0ABS1M9S2_9NOCA</name>
<dbReference type="PANTHER" id="PTHR46438:SF11">
    <property type="entry name" value="LIPASE-RELATED"/>
    <property type="match status" value="1"/>
</dbReference>
<reference evidence="2 3" key="1">
    <citation type="submission" date="2021-01" db="EMBL/GenBank/DDBJ databases">
        <title>WGS of actinomycetes isolated from Thailand.</title>
        <authorList>
            <person name="Thawai C."/>
        </authorList>
    </citation>
    <scope>NUCLEOTIDE SEQUENCE [LARGE SCALE GENOMIC DNA]</scope>
    <source>
        <strain evidence="2 3">LPG 2</strain>
    </source>
</reference>
<dbReference type="InterPro" id="IPR029058">
    <property type="entry name" value="AB_hydrolase_fold"/>
</dbReference>